<dbReference type="AlphaFoldDB" id="A0AA38R5P8"/>
<name>A0AA38R5P8_9PEZI</name>
<reference evidence="1" key="1">
    <citation type="submission" date="2022-07" db="EMBL/GenBank/DDBJ databases">
        <title>Fungi with potential for degradation of polypropylene.</title>
        <authorList>
            <person name="Gostincar C."/>
        </authorList>
    </citation>
    <scope>NUCLEOTIDE SEQUENCE</scope>
    <source>
        <strain evidence="1">EXF-13287</strain>
    </source>
</reference>
<sequence length="80" mass="8705">MQAEPDGPPVPKREAAGLEPLQRPCVRYYRLQPIQTPRHGSHHVLSAQTDVHYEPAIKLGPCLFEAGLRGVATPANVGGR</sequence>
<evidence type="ECO:0000313" key="2">
    <source>
        <dbReference type="Proteomes" id="UP001174691"/>
    </source>
</evidence>
<proteinExistence type="predicted"/>
<accession>A0AA38R5P8</accession>
<gene>
    <name evidence="1" type="ORF">NKR19_g8433</name>
</gene>
<organism evidence="1 2">
    <name type="scientific">Coniochaeta hoffmannii</name>
    <dbReference type="NCBI Taxonomy" id="91930"/>
    <lineage>
        <taxon>Eukaryota</taxon>
        <taxon>Fungi</taxon>
        <taxon>Dikarya</taxon>
        <taxon>Ascomycota</taxon>
        <taxon>Pezizomycotina</taxon>
        <taxon>Sordariomycetes</taxon>
        <taxon>Sordariomycetidae</taxon>
        <taxon>Coniochaetales</taxon>
        <taxon>Coniochaetaceae</taxon>
        <taxon>Coniochaeta</taxon>
    </lineage>
</organism>
<protein>
    <submittedName>
        <fullName evidence="1">Uncharacterized protein</fullName>
    </submittedName>
</protein>
<comment type="caution">
    <text evidence="1">The sequence shown here is derived from an EMBL/GenBank/DDBJ whole genome shotgun (WGS) entry which is preliminary data.</text>
</comment>
<dbReference type="Proteomes" id="UP001174691">
    <property type="component" value="Unassembled WGS sequence"/>
</dbReference>
<keyword evidence="2" id="KW-1185">Reference proteome</keyword>
<evidence type="ECO:0000313" key="1">
    <source>
        <dbReference type="EMBL" id="KAJ9136784.1"/>
    </source>
</evidence>
<dbReference type="EMBL" id="JANBVN010000171">
    <property type="protein sequence ID" value="KAJ9136784.1"/>
    <property type="molecule type" value="Genomic_DNA"/>
</dbReference>